<feature type="region of interest" description="Disordered" evidence="2">
    <location>
        <begin position="285"/>
        <end position="332"/>
    </location>
</feature>
<evidence type="ECO:0000256" key="2">
    <source>
        <dbReference type="SAM" id="MobiDB-lite"/>
    </source>
</evidence>
<sequence>MDEADFSEHTTYKQEDLPYDGDLSQIKICNDYSFTSKKDGLEVLNQIIFIADDPQEKAMHNETCGNTAMTIPLGKITENAANKKDEKEKQCTAALHIPANEGGASKSSISDILLHHLSKEPFLRGQGIDCETLPEISNADSFEEEAIIKSIISCYNKNSWPKEQTPELTDQLNPKRDGENSNKPGSPTTTEENTSDLEGPVAAGNSSHQKNVNVLTKTKGPGDKQKSYQGQAPQKQQTEKANSGNTFKYGQGPVHYQLPDFSKIAPKVKIPKNKIINKPLAIAKQASFSSKSRDKPTLVQDSLETTPESNFVEKQHQEQKGKITEPSQQIQMEPTVHIHQELLTGIESEASLSKLSPTSEKGTSSSSSYIFQKISQGKQMCQKLKEQTDQLKTKVQEFSKRIKQDSPYHLQDKKLVLEKLQGHLELLEQNFLATKDKHLTLQQQVHKHESTIIGDFDPERKVEGEIFKLEMLLEDVKEKMDESKYTSAPSLPVSFPVTLDDLASTFSSLSNEAPNEELCELAPQTYLNGHYGDAAAQNKPDQVAMRLSSNSGEDPKGTPRRQDCAETTAPSPSCAFCRRLLEWKQKVEKKGHGRINCGRFSIVLHEKAPHSDSTPNSDTGHSFCSDSGTEMQSNKCQDCGTKIPTSRRACGKEPTKEFHYRYNTPGQNYSNHSKRGAFAQPHSLDESKNSSPCLVHSPDTSKSSPTSGWQEAELGLENMKSQ</sequence>
<reference evidence="4 5" key="1">
    <citation type="submission" date="2017-12" db="EMBL/GenBank/DDBJ databases">
        <title>High-resolution comparative analysis of great ape genomes.</title>
        <authorList>
            <person name="Pollen A."/>
            <person name="Hastie A."/>
            <person name="Hormozdiari F."/>
            <person name="Dougherty M."/>
            <person name="Liu R."/>
            <person name="Chaisson M."/>
            <person name="Hoppe E."/>
            <person name="Hill C."/>
            <person name="Pang A."/>
            <person name="Hillier L."/>
            <person name="Baker C."/>
            <person name="Armstrong J."/>
            <person name="Shendure J."/>
            <person name="Paten B."/>
            <person name="Wilson R."/>
            <person name="Chao H."/>
            <person name="Schneider V."/>
            <person name="Ventura M."/>
            <person name="Kronenberg Z."/>
            <person name="Murali S."/>
            <person name="Gordon D."/>
            <person name="Cantsilieris S."/>
            <person name="Munson K."/>
            <person name="Nelson B."/>
            <person name="Raja A."/>
            <person name="Underwood J."/>
            <person name="Diekhans M."/>
            <person name="Fiddes I."/>
            <person name="Haussler D."/>
            <person name="Eichler E."/>
        </authorList>
    </citation>
    <scope>NUCLEOTIDE SEQUENCE [LARGE SCALE GENOMIC DNA]</scope>
    <source>
        <strain evidence="4">Yerkes chimp pedigree #C0471</strain>
    </source>
</reference>
<dbReference type="InterPro" id="IPR022150">
    <property type="entry name" value="AKNA_dom"/>
</dbReference>
<feature type="compositionally biased region" description="Polar residues" evidence="2">
    <location>
        <begin position="611"/>
        <end position="634"/>
    </location>
</feature>
<feature type="coiled-coil region" evidence="1">
    <location>
        <begin position="381"/>
        <end position="437"/>
    </location>
</feature>
<gene>
    <name evidence="4" type="ORF">CK820_G0023743</name>
</gene>
<feature type="region of interest" description="Disordered" evidence="2">
    <location>
        <begin position="608"/>
        <end position="634"/>
    </location>
</feature>
<feature type="compositionally biased region" description="Polar residues" evidence="2">
    <location>
        <begin position="181"/>
        <end position="192"/>
    </location>
</feature>
<evidence type="ECO:0000313" key="4">
    <source>
        <dbReference type="EMBL" id="PNI54378.1"/>
    </source>
</evidence>
<feature type="region of interest" description="Disordered" evidence="2">
    <location>
        <begin position="661"/>
        <end position="722"/>
    </location>
</feature>
<keyword evidence="1" id="KW-0175">Coiled coil</keyword>
<dbReference type="PANTHER" id="PTHR21510">
    <property type="entry name" value="AKNA DOMAIN-CONTAINING PROTEIN"/>
    <property type="match status" value="1"/>
</dbReference>
<dbReference type="Proteomes" id="UP000236370">
    <property type="component" value="Unassembled WGS sequence"/>
</dbReference>
<feature type="compositionally biased region" description="Polar residues" evidence="2">
    <location>
        <begin position="227"/>
        <end position="248"/>
    </location>
</feature>
<dbReference type="AlphaFoldDB" id="A0A2J8M4D9"/>
<evidence type="ECO:0000259" key="3">
    <source>
        <dbReference type="Pfam" id="PF12443"/>
    </source>
</evidence>
<comment type="caution">
    <text evidence="4">The sequence shown here is derived from an EMBL/GenBank/DDBJ whole genome shotgun (WGS) entry which is preliminary data.</text>
</comment>
<dbReference type="Pfam" id="PF12443">
    <property type="entry name" value="AKNA"/>
    <property type="match status" value="1"/>
</dbReference>
<feature type="compositionally biased region" description="Basic and acidic residues" evidence="2">
    <location>
        <begin position="311"/>
        <end position="323"/>
    </location>
</feature>
<organism evidence="4 5">
    <name type="scientific">Pan troglodytes</name>
    <name type="common">Chimpanzee</name>
    <dbReference type="NCBI Taxonomy" id="9598"/>
    <lineage>
        <taxon>Eukaryota</taxon>
        <taxon>Metazoa</taxon>
        <taxon>Chordata</taxon>
        <taxon>Craniata</taxon>
        <taxon>Vertebrata</taxon>
        <taxon>Euteleostomi</taxon>
        <taxon>Mammalia</taxon>
        <taxon>Eutheria</taxon>
        <taxon>Euarchontoglires</taxon>
        <taxon>Primates</taxon>
        <taxon>Haplorrhini</taxon>
        <taxon>Catarrhini</taxon>
        <taxon>Hominidae</taxon>
        <taxon>Pan</taxon>
    </lineage>
</organism>
<feature type="compositionally biased region" description="Polar residues" evidence="2">
    <location>
        <begin position="299"/>
        <end position="309"/>
    </location>
</feature>
<feature type="compositionally biased region" description="Polar residues" evidence="2">
    <location>
        <begin position="698"/>
        <end position="709"/>
    </location>
</feature>
<feature type="compositionally biased region" description="Polar residues" evidence="2">
    <location>
        <begin position="159"/>
        <end position="172"/>
    </location>
</feature>
<proteinExistence type="predicted"/>
<dbReference type="PANTHER" id="PTHR21510:SF16">
    <property type="entry name" value="PROTEIN AKNAD1"/>
    <property type="match status" value="1"/>
</dbReference>
<feature type="compositionally biased region" description="Polar residues" evidence="2">
    <location>
        <begin position="204"/>
        <end position="216"/>
    </location>
</feature>
<accession>A0A2J8M4D9</accession>
<name>A0A2J8M4D9_PANTR</name>
<evidence type="ECO:0000313" key="5">
    <source>
        <dbReference type="Proteomes" id="UP000236370"/>
    </source>
</evidence>
<dbReference type="InterPro" id="IPR052655">
    <property type="entry name" value="AKNA_Centrosome-Trans_reg"/>
</dbReference>
<feature type="compositionally biased region" description="Basic and acidic residues" evidence="2">
    <location>
        <begin position="553"/>
        <end position="564"/>
    </location>
</feature>
<feature type="region of interest" description="Disordered" evidence="2">
    <location>
        <begin position="544"/>
        <end position="570"/>
    </location>
</feature>
<feature type="region of interest" description="Disordered" evidence="2">
    <location>
        <begin position="159"/>
        <end position="251"/>
    </location>
</feature>
<protein>
    <submittedName>
        <fullName evidence="4">AKNAD1 isoform 6</fullName>
    </submittedName>
</protein>
<evidence type="ECO:0000256" key="1">
    <source>
        <dbReference type="SAM" id="Coils"/>
    </source>
</evidence>
<feature type="domain" description="AKNA" evidence="3">
    <location>
        <begin position="327"/>
        <end position="421"/>
    </location>
</feature>
<dbReference type="EMBL" id="NBAG03000269">
    <property type="protein sequence ID" value="PNI54378.1"/>
    <property type="molecule type" value="Genomic_DNA"/>
</dbReference>